<keyword evidence="3 6" id="KW-1133">Transmembrane helix</keyword>
<evidence type="ECO:0000256" key="6">
    <source>
        <dbReference type="SAM" id="Phobius"/>
    </source>
</evidence>
<gene>
    <name evidence="9" type="primary">LOC108564895</name>
</gene>
<keyword evidence="5" id="KW-0175">Coiled coil</keyword>
<dbReference type="Proteomes" id="UP000695000">
    <property type="component" value="Unplaced"/>
</dbReference>
<feature type="transmembrane region" description="Helical" evidence="6">
    <location>
        <begin position="468"/>
        <end position="497"/>
    </location>
</feature>
<keyword evidence="4 6" id="KW-0472">Membrane</keyword>
<evidence type="ECO:0000256" key="1">
    <source>
        <dbReference type="ARBA" id="ARBA00004141"/>
    </source>
</evidence>
<proteinExistence type="predicted"/>
<feature type="transmembrane region" description="Helical" evidence="6">
    <location>
        <begin position="431"/>
        <end position="448"/>
    </location>
</feature>
<feature type="transmembrane region" description="Helical" evidence="6">
    <location>
        <begin position="102"/>
        <end position="120"/>
    </location>
</feature>
<keyword evidence="8" id="KW-1185">Reference proteome</keyword>
<keyword evidence="2 6" id="KW-0812">Transmembrane</keyword>
<feature type="transmembrane region" description="Helical" evidence="6">
    <location>
        <begin position="204"/>
        <end position="222"/>
    </location>
</feature>
<name>A0ABM1MYD3_NICVS</name>
<dbReference type="InterPro" id="IPR011547">
    <property type="entry name" value="SLC26A/SulP_dom"/>
</dbReference>
<dbReference type="NCBIfam" id="TIGR00815">
    <property type="entry name" value="sulP"/>
    <property type="match status" value="1"/>
</dbReference>
<evidence type="ECO:0000256" key="4">
    <source>
        <dbReference type="ARBA" id="ARBA00023136"/>
    </source>
</evidence>
<dbReference type="Pfam" id="PF01740">
    <property type="entry name" value="STAS"/>
    <property type="match status" value="1"/>
</dbReference>
<evidence type="ECO:0000313" key="8">
    <source>
        <dbReference type="Proteomes" id="UP000695000"/>
    </source>
</evidence>
<feature type="transmembrane region" description="Helical" evidence="6">
    <location>
        <begin position="286"/>
        <end position="303"/>
    </location>
</feature>
<dbReference type="CDD" id="cd07042">
    <property type="entry name" value="STAS_SulP_like_sulfate_transporter"/>
    <property type="match status" value="1"/>
</dbReference>
<evidence type="ECO:0000256" key="5">
    <source>
        <dbReference type="SAM" id="Coils"/>
    </source>
</evidence>
<protein>
    <submittedName>
        <fullName evidence="9">Solute carrier family 26 member 6-like</fullName>
    </submittedName>
</protein>
<comment type="subcellular location">
    <subcellularLocation>
        <location evidence="1">Membrane</location>
        <topology evidence="1">Multi-pass membrane protein</topology>
    </subcellularLocation>
</comment>
<evidence type="ECO:0000259" key="7">
    <source>
        <dbReference type="PROSITE" id="PS50801"/>
    </source>
</evidence>
<feature type="domain" description="STAS" evidence="7">
    <location>
        <begin position="521"/>
        <end position="678"/>
    </location>
</feature>
<dbReference type="SUPFAM" id="SSF52091">
    <property type="entry name" value="SpoIIaa-like"/>
    <property type="match status" value="1"/>
</dbReference>
<organism evidence="8 9">
    <name type="scientific">Nicrophorus vespilloides</name>
    <name type="common">Boreal carrion beetle</name>
    <dbReference type="NCBI Taxonomy" id="110193"/>
    <lineage>
        <taxon>Eukaryota</taxon>
        <taxon>Metazoa</taxon>
        <taxon>Ecdysozoa</taxon>
        <taxon>Arthropoda</taxon>
        <taxon>Hexapoda</taxon>
        <taxon>Insecta</taxon>
        <taxon>Pterygota</taxon>
        <taxon>Neoptera</taxon>
        <taxon>Endopterygota</taxon>
        <taxon>Coleoptera</taxon>
        <taxon>Polyphaga</taxon>
        <taxon>Staphyliniformia</taxon>
        <taxon>Silphidae</taxon>
        <taxon>Nicrophorinae</taxon>
        <taxon>Nicrophorus</taxon>
    </lineage>
</organism>
<feature type="transmembrane region" description="Helical" evidence="6">
    <location>
        <begin position="253"/>
        <end position="274"/>
    </location>
</feature>
<evidence type="ECO:0000256" key="2">
    <source>
        <dbReference type="ARBA" id="ARBA00022692"/>
    </source>
</evidence>
<dbReference type="Pfam" id="PF00916">
    <property type="entry name" value="Sulfate_transp"/>
    <property type="match status" value="1"/>
</dbReference>
<dbReference type="InterPro" id="IPR001902">
    <property type="entry name" value="SLC26A/SulP_fam"/>
</dbReference>
<dbReference type="RefSeq" id="XP_017779583.1">
    <property type="nucleotide sequence ID" value="XM_017924094.1"/>
</dbReference>
<evidence type="ECO:0000313" key="9">
    <source>
        <dbReference type="RefSeq" id="XP_017779583.1"/>
    </source>
</evidence>
<accession>A0ABM1MYD3</accession>
<evidence type="ECO:0000256" key="3">
    <source>
        <dbReference type="ARBA" id="ARBA00022989"/>
    </source>
</evidence>
<dbReference type="PANTHER" id="PTHR11814">
    <property type="entry name" value="SULFATE TRANSPORTER"/>
    <property type="match status" value="1"/>
</dbReference>
<feature type="transmembrane region" description="Helical" evidence="6">
    <location>
        <begin position="172"/>
        <end position="192"/>
    </location>
</feature>
<dbReference type="InterPro" id="IPR002645">
    <property type="entry name" value="STAS_dom"/>
</dbReference>
<feature type="transmembrane region" description="Helical" evidence="6">
    <location>
        <begin position="406"/>
        <end position="424"/>
    </location>
</feature>
<dbReference type="GeneID" id="108564895"/>
<dbReference type="InterPro" id="IPR036513">
    <property type="entry name" value="STAS_dom_sf"/>
</dbReference>
<feature type="coiled-coil region" evidence="5">
    <location>
        <begin position="563"/>
        <end position="590"/>
    </location>
</feature>
<feature type="transmembrane region" description="Helical" evidence="6">
    <location>
        <begin position="334"/>
        <end position="359"/>
    </location>
</feature>
<dbReference type="PROSITE" id="PS50801">
    <property type="entry name" value="STAS"/>
    <property type="match status" value="1"/>
</dbReference>
<dbReference type="Gene3D" id="3.30.750.24">
    <property type="entry name" value="STAS domain"/>
    <property type="match status" value="1"/>
</dbReference>
<reference evidence="9" key="1">
    <citation type="submission" date="2025-08" db="UniProtKB">
        <authorList>
            <consortium name="RefSeq"/>
        </authorList>
    </citation>
    <scope>IDENTIFICATION</scope>
    <source>
        <tissue evidence="9">Whole Larva</tissue>
    </source>
</reference>
<sequence>MVRRIMDDLNAPQVKIERPLYDHQQLREDYEYQIYKPNYLKKFVGSCQSCQPVDALKRSIPVLEWLPKYKWRSDLTSDLISGFTIAILQIAQGMAYGLLGNVSPVVGIYMAFFPNLVYFLFGDSKHISMGTFSIVCLMTGKIVIEHSDPSYMASRDLPLDSVDPSNPGYSPIEVACAVTFVVALLQILMYIFRLGIVTSLLSETLVSAFTTGSAFHVFVAMLKDASGIKGPKQRGYFEIYYAIKNIIDNFVNINYATVTVTVIVILVSLINEFFKPKVAKRCSLPIPMELIAIILGAVASYTMNLHDVYGIKIVGHIPEGIPMPVLPRFSLIQAIWIDCIMIAIVSYTISLSLGLIYAQKYNYEVDANQELLAQGMGNLIGSFFSCMPFTASLSRSSVQVAVGGKTQLVSVVSSGILLVVLMWIGPYFEPLPKCVLAGVIIVALKGMLMKVTDFCKFWSLSKLDGLVWLVTFFSVVFVATDIGLLVGVVMSLAYIFLLGLRPYTCLLGWVPNTDLYLDTKRYKGVKELSGIKIFHYQGSINFASKNFFKAELFKVLNLYPQTELAIRNKVEKLKLKMEKVEDERTTNKIKSKLKKLTNKSNVDMKCLILDFSALSYIDPSGVTMLKLLSQEFERIEIPVYIAGCSEPVYETMSKCDLFNDKSMIYKIFPTVHDAVQFGSSTFQGSSDTLVSTIRL</sequence>